<proteinExistence type="predicted"/>
<gene>
    <name evidence="2" type="ORF">XAT740_LOCUS33615</name>
</gene>
<name>A0A815KC80_ADIRI</name>
<protein>
    <submittedName>
        <fullName evidence="2">Uncharacterized protein</fullName>
    </submittedName>
</protein>
<evidence type="ECO:0000256" key="1">
    <source>
        <dbReference type="SAM" id="MobiDB-lite"/>
    </source>
</evidence>
<feature type="region of interest" description="Disordered" evidence="1">
    <location>
        <begin position="14"/>
        <end position="34"/>
    </location>
</feature>
<dbReference type="Proteomes" id="UP000663828">
    <property type="component" value="Unassembled WGS sequence"/>
</dbReference>
<dbReference type="AlphaFoldDB" id="A0A815KC80"/>
<accession>A0A815KC80</accession>
<evidence type="ECO:0000313" key="2">
    <source>
        <dbReference type="EMBL" id="CAF1391267.1"/>
    </source>
</evidence>
<reference evidence="2" key="1">
    <citation type="submission" date="2021-02" db="EMBL/GenBank/DDBJ databases">
        <authorList>
            <person name="Nowell W R."/>
        </authorList>
    </citation>
    <scope>NUCLEOTIDE SEQUENCE</scope>
</reference>
<comment type="caution">
    <text evidence="2">The sequence shown here is derived from an EMBL/GenBank/DDBJ whole genome shotgun (WGS) entry which is preliminary data.</text>
</comment>
<keyword evidence="3" id="KW-1185">Reference proteome</keyword>
<organism evidence="2 3">
    <name type="scientific">Adineta ricciae</name>
    <name type="common">Rotifer</name>
    <dbReference type="NCBI Taxonomy" id="249248"/>
    <lineage>
        <taxon>Eukaryota</taxon>
        <taxon>Metazoa</taxon>
        <taxon>Spiralia</taxon>
        <taxon>Gnathifera</taxon>
        <taxon>Rotifera</taxon>
        <taxon>Eurotatoria</taxon>
        <taxon>Bdelloidea</taxon>
        <taxon>Adinetida</taxon>
        <taxon>Adinetidae</taxon>
        <taxon>Adineta</taxon>
    </lineage>
</organism>
<sequence>MAKKTKLPTEIICLSDDDDDDDNNNHVNSKSRTTPIKQKESLTIVNNSSNNASNWAIHENDIIYVSPLPMKYSDIYKKPFEIRCSSGFMDNLNIKLAYTDVMKFYFSFESRIPVAFIHVRNEFAILFDQKIPTSDEHGRGFNPISKGSSNQCRRQIFILLMLLDEKRRHIIFCLKPLTSDMQRIHLPTIYHFLKTKSPKTDIYCISGTRADELYNLTRFSKASAPTPKKTPFVLNTNDLYVIFFSIHD</sequence>
<evidence type="ECO:0000313" key="3">
    <source>
        <dbReference type="Proteomes" id="UP000663828"/>
    </source>
</evidence>
<dbReference type="EMBL" id="CAJNOR010003223">
    <property type="protein sequence ID" value="CAF1391267.1"/>
    <property type="molecule type" value="Genomic_DNA"/>
</dbReference>